<evidence type="ECO:0000313" key="3">
    <source>
        <dbReference type="EMBL" id="SFK88818.1"/>
    </source>
</evidence>
<keyword evidence="1" id="KW-1133">Transmembrane helix</keyword>
<reference evidence="4" key="2">
    <citation type="submission" date="2015-04" db="EMBL/GenBank/DDBJ databases">
        <title>Complete genome sequence of Salinicoccus halodurans strain H3B36, isolated from the Qaidam basin of China.</title>
        <authorList>
            <person name="Ma Y."/>
            <person name="Jiang K."/>
            <person name="Xue Y."/>
        </authorList>
    </citation>
    <scope>NUCLEOTIDE SEQUENCE [LARGE SCALE GENOMIC DNA]</scope>
    <source>
        <strain evidence="4">H3B36</strain>
    </source>
</reference>
<feature type="transmembrane region" description="Helical" evidence="1">
    <location>
        <begin position="160"/>
        <end position="183"/>
    </location>
</feature>
<reference evidence="2 4" key="1">
    <citation type="journal article" date="2015" name="Int. J. Syst. Evol. Microbiol.">
        <title>Complete genome sequence of Salinicoccus halodurans H3B36, isolated from the Qaidam Basin in China.</title>
        <authorList>
            <person name="Jiang K."/>
            <person name="Xue Y."/>
            <person name="Ma Y."/>
        </authorList>
    </citation>
    <scope>NUCLEOTIDE SEQUENCE [LARGE SCALE GENOMIC DNA]</scope>
    <source>
        <strain evidence="2 4">H3B36</strain>
    </source>
</reference>
<feature type="transmembrane region" description="Helical" evidence="1">
    <location>
        <begin position="189"/>
        <end position="210"/>
    </location>
</feature>
<dbReference type="Proteomes" id="UP000183090">
    <property type="component" value="Unassembled WGS sequence"/>
</dbReference>
<dbReference type="RefSeq" id="WP_046790833.1">
    <property type="nucleotide sequence ID" value="NZ_CP011366.1"/>
</dbReference>
<keyword evidence="1" id="KW-0812">Transmembrane</keyword>
<protein>
    <submittedName>
        <fullName evidence="3">Uncharacterized protein</fullName>
    </submittedName>
</protein>
<keyword evidence="1" id="KW-0472">Membrane</keyword>
<proteinExistence type="predicted"/>
<reference evidence="3 5" key="3">
    <citation type="submission" date="2016-10" db="EMBL/GenBank/DDBJ databases">
        <authorList>
            <person name="Varghese N."/>
            <person name="Submissions S."/>
        </authorList>
    </citation>
    <scope>NUCLEOTIDE SEQUENCE [LARGE SCALE GENOMIC DNA]</scope>
    <source>
        <strain evidence="3 5">CGMCC 1.6501</strain>
    </source>
</reference>
<dbReference type="Proteomes" id="UP000034029">
    <property type="component" value="Chromosome"/>
</dbReference>
<keyword evidence="4" id="KW-1185">Reference proteome</keyword>
<dbReference type="KEGG" id="shv:AAT16_10900"/>
<dbReference type="EMBL" id="FOTB01000005">
    <property type="protein sequence ID" value="SFK88818.1"/>
    <property type="molecule type" value="Genomic_DNA"/>
</dbReference>
<name>A0A0F7HNE9_9STAP</name>
<sequence length="219" mass="25386">MVLTNVMLSMIVVIISFIAGGVAYYIFSEQRRREKVKIMEEIASVLINYVLFIWLAKVILNFSLFIREPLTILAYPATADAFYLAFVFSAGLFIYHSGKKNADQGDFIKAFSMVFLITSIVYELVQFVWNNDESSFGYLLLLSTILIIFLIFERRVKIRFLAMVLITLWSAGMLLLFNFYPVVTVFGYIMRPVFVILFFVISNLIVFFTVGKEDEHDRY</sequence>
<feature type="transmembrane region" description="Helical" evidence="1">
    <location>
        <begin position="135"/>
        <end position="153"/>
    </location>
</feature>
<gene>
    <name evidence="2" type="ORF">AAT16_10900</name>
    <name evidence="3" type="ORF">SAMN05216235_2271</name>
</gene>
<dbReference type="AlphaFoldDB" id="A0A0F7HNE9"/>
<feature type="transmembrane region" description="Helical" evidence="1">
    <location>
        <begin position="107"/>
        <end position="129"/>
    </location>
</feature>
<evidence type="ECO:0000256" key="1">
    <source>
        <dbReference type="SAM" id="Phobius"/>
    </source>
</evidence>
<feature type="transmembrane region" description="Helical" evidence="1">
    <location>
        <begin position="72"/>
        <end position="95"/>
    </location>
</feature>
<dbReference type="EMBL" id="CP011366">
    <property type="protein sequence ID" value="AKG74654.1"/>
    <property type="molecule type" value="Genomic_DNA"/>
</dbReference>
<feature type="transmembrane region" description="Helical" evidence="1">
    <location>
        <begin position="46"/>
        <end position="66"/>
    </location>
</feature>
<dbReference type="OrthoDB" id="2440835at2"/>
<evidence type="ECO:0000313" key="5">
    <source>
        <dbReference type="Proteomes" id="UP000183090"/>
    </source>
</evidence>
<organism evidence="3 5">
    <name type="scientific">Salinicoccus halodurans</name>
    <dbReference type="NCBI Taxonomy" id="407035"/>
    <lineage>
        <taxon>Bacteria</taxon>
        <taxon>Bacillati</taxon>
        <taxon>Bacillota</taxon>
        <taxon>Bacilli</taxon>
        <taxon>Bacillales</taxon>
        <taxon>Staphylococcaceae</taxon>
        <taxon>Salinicoccus</taxon>
    </lineage>
</organism>
<feature type="transmembrane region" description="Helical" evidence="1">
    <location>
        <begin position="6"/>
        <end position="26"/>
    </location>
</feature>
<evidence type="ECO:0000313" key="4">
    <source>
        <dbReference type="Proteomes" id="UP000034029"/>
    </source>
</evidence>
<accession>A0A0F7HNE9</accession>
<evidence type="ECO:0000313" key="2">
    <source>
        <dbReference type="EMBL" id="AKG74654.1"/>
    </source>
</evidence>